<keyword evidence="2" id="KW-0808">Transferase</keyword>
<evidence type="ECO:0000313" key="2">
    <source>
        <dbReference type="EMBL" id="QIG43351.1"/>
    </source>
</evidence>
<dbReference type="AlphaFoldDB" id="A0A6G6WDC9"/>
<dbReference type="GO" id="GO:0016137">
    <property type="term" value="P:glycoside metabolic process"/>
    <property type="evidence" value="ECO:0007669"/>
    <property type="project" value="UniProtKB-ARBA"/>
</dbReference>
<name>A0A6G6WDC9_9ACTN</name>
<accession>A0A6G6WDC9</accession>
<dbReference type="EMBL" id="CP049257">
    <property type="protein sequence ID" value="QIG43351.1"/>
    <property type="molecule type" value="Genomic_DNA"/>
</dbReference>
<dbReference type="KEGG" id="nano:G5V58_11760"/>
<dbReference type="InterPro" id="IPR008715">
    <property type="entry name" value="SAM-MeTfrase_NodS-like"/>
</dbReference>
<dbReference type="Gene3D" id="3.40.50.10320">
    <property type="entry name" value="LmbE-like"/>
    <property type="match status" value="1"/>
</dbReference>
<dbReference type="GO" id="GO:0009312">
    <property type="term" value="P:oligosaccharide biosynthetic process"/>
    <property type="evidence" value="ECO:0007669"/>
    <property type="project" value="InterPro"/>
</dbReference>
<dbReference type="GO" id="GO:0008757">
    <property type="term" value="F:S-adenosylmethionine-dependent methyltransferase activity"/>
    <property type="evidence" value="ECO:0007669"/>
    <property type="project" value="InterPro"/>
</dbReference>
<dbReference type="Pfam" id="PF02585">
    <property type="entry name" value="PIG-L"/>
    <property type="match status" value="1"/>
</dbReference>
<keyword evidence="3" id="KW-1185">Reference proteome</keyword>
<sequence>MVSFTHDGPGTAASTWAARLDAATLPALDLGDVDRVVVVAAHPDDESLGAGGLLARASARGLESVVVVATDGEASHPDSTTHTASRLAELRRAEVERALARLHAGARLVALALPDGRLADHQSALTTTLVELIGDGRRSLVVAPWRRDGHPDHEAAGRAAAAAAVRTAARLWEYPVWWWHWATPEDAPWSDLAVLALDAAEVAAKAAAGDAHASQVHPLSDRPGDEVLLSAEFRAHFEGDRELFVLQPAEDSALDDLHAEADDPWGVDVDFYEERKRGLLLAALPRERFRHGLEVGSSTGALAADLAARCDALLVVDASAHAVAAAQRRCAGLPGVRVEQRRVPAAWPQAPAGGFDLVVLSEVGYFLSPRDLDELLARIGESLAEDGVLVLCDWQHEVQGWPLDGVAVHRVVRAAGIRPVVATYADRDVELLVLAHPEVLPEPQADDGSHDG</sequence>
<dbReference type="SUPFAM" id="SSF53335">
    <property type="entry name" value="S-adenosyl-L-methionine-dependent methyltransferases"/>
    <property type="match status" value="1"/>
</dbReference>
<dbReference type="PANTHER" id="PTHR12993">
    <property type="entry name" value="N-ACETYLGLUCOSAMINYL-PHOSPHATIDYLINOSITOL DE-N-ACETYLASE-RELATED"/>
    <property type="match status" value="1"/>
</dbReference>
<dbReference type="Pfam" id="PF05401">
    <property type="entry name" value="NodS"/>
    <property type="match status" value="1"/>
</dbReference>
<dbReference type="CDD" id="cd02440">
    <property type="entry name" value="AdoMet_MTases"/>
    <property type="match status" value="1"/>
</dbReference>
<dbReference type="InterPro" id="IPR029063">
    <property type="entry name" value="SAM-dependent_MTases_sf"/>
</dbReference>
<reference evidence="2 3" key="1">
    <citation type="submission" date="2020-02" db="EMBL/GenBank/DDBJ databases">
        <title>Full genome sequence of Nocardioides sp. R-3366.</title>
        <authorList>
            <person name="Im W.-T."/>
        </authorList>
    </citation>
    <scope>NUCLEOTIDE SEQUENCE [LARGE SCALE GENOMIC DNA]</scope>
    <source>
        <strain evidence="2 3">R-3366</strain>
    </source>
</reference>
<evidence type="ECO:0000313" key="3">
    <source>
        <dbReference type="Proteomes" id="UP000502996"/>
    </source>
</evidence>
<keyword evidence="1" id="KW-0862">Zinc</keyword>
<gene>
    <name evidence="2" type="ORF">G5V58_11760</name>
</gene>
<dbReference type="GO" id="GO:0032259">
    <property type="term" value="P:methylation"/>
    <property type="evidence" value="ECO:0007669"/>
    <property type="project" value="UniProtKB-KW"/>
</dbReference>
<keyword evidence="2" id="KW-0489">Methyltransferase</keyword>
<dbReference type="InterPro" id="IPR024078">
    <property type="entry name" value="LmbE-like_dom_sf"/>
</dbReference>
<dbReference type="GO" id="GO:0016811">
    <property type="term" value="F:hydrolase activity, acting on carbon-nitrogen (but not peptide) bonds, in linear amides"/>
    <property type="evidence" value="ECO:0007669"/>
    <property type="project" value="TreeGrafter"/>
</dbReference>
<dbReference type="Gene3D" id="3.40.50.150">
    <property type="entry name" value="Vaccinia Virus protein VP39"/>
    <property type="match status" value="1"/>
</dbReference>
<protein>
    <submittedName>
        <fullName evidence="2">Bifunctional PIG-L family deacetylase/class I SAM-dependent methyltransferase</fullName>
    </submittedName>
</protein>
<proteinExistence type="predicted"/>
<dbReference type="Proteomes" id="UP000502996">
    <property type="component" value="Chromosome"/>
</dbReference>
<dbReference type="PANTHER" id="PTHR12993:SF11">
    <property type="entry name" value="N-ACETYLGLUCOSAMINYL-PHOSPHATIDYLINOSITOL DE-N-ACETYLASE"/>
    <property type="match status" value="1"/>
</dbReference>
<dbReference type="RefSeq" id="WP_165232690.1">
    <property type="nucleotide sequence ID" value="NZ_CP049257.1"/>
</dbReference>
<dbReference type="SUPFAM" id="SSF102588">
    <property type="entry name" value="LmbE-like"/>
    <property type="match status" value="1"/>
</dbReference>
<organism evidence="2 3">
    <name type="scientific">Nocardioides anomalus</name>
    <dbReference type="NCBI Taxonomy" id="2712223"/>
    <lineage>
        <taxon>Bacteria</taxon>
        <taxon>Bacillati</taxon>
        <taxon>Actinomycetota</taxon>
        <taxon>Actinomycetes</taxon>
        <taxon>Propionibacteriales</taxon>
        <taxon>Nocardioidaceae</taxon>
        <taxon>Nocardioides</taxon>
    </lineage>
</organism>
<evidence type="ECO:0000256" key="1">
    <source>
        <dbReference type="ARBA" id="ARBA00022833"/>
    </source>
</evidence>
<dbReference type="InterPro" id="IPR003737">
    <property type="entry name" value="GlcNAc_PI_deacetylase-related"/>
</dbReference>